<reference evidence="4 5" key="1">
    <citation type="submission" date="2025-05" db="UniProtKB">
        <authorList>
            <consortium name="RefSeq"/>
        </authorList>
    </citation>
    <scope>NUCLEOTIDE SEQUENCE [LARGE SCALE GENOMIC DNA]</scope>
</reference>
<dbReference type="InterPro" id="IPR050373">
    <property type="entry name" value="Fibrinogen_C-term_domain"/>
</dbReference>
<dbReference type="Gene3D" id="3.90.215.10">
    <property type="entry name" value="Gamma Fibrinogen, chain A, domain 1"/>
    <property type="match status" value="1"/>
</dbReference>
<feature type="coiled-coil region" evidence="1">
    <location>
        <begin position="31"/>
        <end position="72"/>
    </location>
</feature>
<protein>
    <submittedName>
        <fullName evidence="5 6">Fibroleukin</fullName>
    </submittedName>
</protein>
<evidence type="ECO:0000313" key="6">
    <source>
        <dbReference type="RefSeq" id="XP_070853749.1"/>
    </source>
</evidence>
<evidence type="ECO:0000256" key="1">
    <source>
        <dbReference type="SAM" id="Coils"/>
    </source>
</evidence>
<keyword evidence="1" id="KW-0175">Coiled coil</keyword>
<organism evidence="4 5">
    <name type="scientific">Drosophila suzukii</name>
    <name type="common">Spotted-wing drosophila fruit fly</name>
    <dbReference type="NCBI Taxonomy" id="28584"/>
    <lineage>
        <taxon>Eukaryota</taxon>
        <taxon>Metazoa</taxon>
        <taxon>Ecdysozoa</taxon>
        <taxon>Arthropoda</taxon>
        <taxon>Hexapoda</taxon>
        <taxon>Insecta</taxon>
        <taxon>Pterygota</taxon>
        <taxon>Neoptera</taxon>
        <taxon>Endopterygota</taxon>
        <taxon>Diptera</taxon>
        <taxon>Brachycera</taxon>
        <taxon>Muscomorpha</taxon>
        <taxon>Ephydroidea</taxon>
        <taxon>Drosophilidae</taxon>
        <taxon>Drosophila</taxon>
        <taxon>Sophophora</taxon>
    </lineage>
</organism>
<evidence type="ECO:0000256" key="2">
    <source>
        <dbReference type="SAM" id="MobiDB-lite"/>
    </source>
</evidence>
<feature type="region of interest" description="Disordered" evidence="2">
    <location>
        <begin position="1"/>
        <end position="31"/>
    </location>
</feature>
<dbReference type="PROSITE" id="PS51406">
    <property type="entry name" value="FIBRINOGEN_C_2"/>
    <property type="match status" value="1"/>
</dbReference>
<dbReference type="GO" id="GO:0005615">
    <property type="term" value="C:extracellular space"/>
    <property type="evidence" value="ECO:0007669"/>
    <property type="project" value="TreeGrafter"/>
</dbReference>
<feature type="domain" description="Fibrinogen C-terminal" evidence="3">
    <location>
        <begin position="54"/>
        <end position="271"/>
    </location>
</feature>
<dbReference type="InterPro" id="IPR002181">
    <property type="entry name" value="Fibrinogen_a/b/g_C_dom"/>
</dbReference>
<evidence type="ECO:0000313" key="5">
    <source>
        <dbReference type="RefSeq" id="XP_065720696.2"/>
    </source>
</evidence>
<dbReference type="InterPro" id="IPR036056">
    <property type="entry name" value="Fibrinogen-like_C"/>
</dbReference>
<keyword evidence="4" id="KW-1185">Reference proteome</keyword>
<dbReference type="PANTHER" id="PTHR19143">
    <property type="entry name" value="FIBRINOGEN/TENASCIN/ANGIOPOEITIN"/>
    <property type="match status" value="1"/>
</dbReference>
<dbReference type="RefSeq" id="XP_070853749.1">
    <property type="nucleotide sequence ID" value="XM_070997648.1"/>
</dbReference>
<dbReference type="InterPro" id="IPR014716">
    <property type="entry name" value="Fibrinogen_a/b/g_C_1"/>
</dbReference>
<evidence type="ECO:0000259" key="3">
    <source>
        <dbReference type="PROSITE" id="PS51406"/>
    </source>
</evidence>
<dbReference type="Proteomes" id="UP001652628">
    <property type="component" value="Chromosome 2L"/>
</dbReference>
<accession>A0AB40DD60</accession>
<evidence type="ECO:0000313" key="4">
    <source>
        <dbReference type="Proteomes" id="UP001652628"/>
    </source>
</evidence>
<dbReference type="SMART" id="SM00186">
    <property type="entry name" value="FBG"/>
    <property type="match status" value="1"/>
</dbReference>
<proteinExistence type="predicted"/>
<dbReference type="GeneID" id="108007472"/>
<dbReference type="RefSeq" id="XP_065720696.2">
    <property type="nucleotide sequence ID" value="XM_065864624.2"/>
</dbReference>
<name>A0AB40DD60_DROSZ</name>
<gene>
    <name evidence="5 6" type="primary">LOC108007472</name>
</gene>
<dbReference type="Pfam" id="PF00147">
    <property type="entry name" value="Fibrinogen_C"/>
    <property type="match status" value="1"/>
</dbReference>
<dbReference type="PANTHER" id="PTHR19143:SF327">
    <property type="entry name" value="FI21813P1-RELATED"/>
    <property type="match status" value="1"/>
</dbReference>
<dbReference type="SUPFAM" id="SSF56496">
    <property type="entry name" value="Fibrinogen C-terminal domain-like"/>
    <property type="match status" value="1"/>
</dbReference>
<dbReference type="AlphaFoldDB" id="A0AB40DD60"/>
<sequence>MNPEKKESSTENLLISSDLEKKKESGASDQDESVKLEINLLKHKLKDVEEELRVKNNRIAELESLVKLKEENGIQIVKLPGIEDFEAAFEDIPSASPKWMVIQRRIDGTVSFNTLNFMHKYWYKQGFGNLEREFWFGCQKLHELTTSRRHELYIQIADFDGSTAYARYDNFVIGSENEGYNLRSLGAYSGDAGDALSASVNKKFNHNGCYYGCYNREFCWSWWANSQCNLNGYYHSSQMNLTDENGIWWSTWNGRGRLNLKSCKMLIRPFQNE</sequence>